<feature type="chain" id="PRO_5045860455" evidence="2">
    <location>
        <begin position="20"/>
        <end position="246"/>
    </location>
</feature>
<reference evidence="3 4" key="1">
    <citation type="submission" date="2024-03" db="EMBL/GenBank/DDBJ databases">
        <title>Complete genome of BD2.</title>
        <authorList>
            <person name="Cao G."/>
        </authorList>
    </citation>
    <scope>NUCLEOTIDE SEQUENCE [LARGE SCALE GENOMIC DNA]</scope>
    <source>
        <strain evidence="3 4">BD2</strain>
    </source>
</reference>
<accession>A0ABZ2REH2</accession>
<evidence type="ECO:0000256" key="2">
    <source>
        <dbReference type="SAM" id="SignalP"/>
    </source>
</evidence>
<keyword evidence="4" id="KW-1185">Reference proteome</keyword>
<dbReference type="Proteomes" id="UP001476583">
    <property type="component" value="Chromosome"/>
</dbReference>
<organism evidence="3 4">
    <name type="scientific">Ectopseudomonas mendocina</name>
    <name type="common">Pseudomonas mendocina</name>
    <dbReference type="NCBI Taxonomy" id="300"/>
    <lineage>
        <taxon>Bacteria</taxon>
        <taxon>Pseudomonadati</taxon>
        <taxon>Pseudomonadota</taxon>
        <taxon>Gammaproteobacteria</taxon>
        <taxon>Pseudomonadales</taxon>
        <taxon>Pseudomonadaceae</taxon>
        <taxon>Ectopseudomonas</taxon>
    </lineage>
</organism>
<dbReference type="SUPFAM" id="SSF53850">
    <property type="entry name" value="Periplasmic binding protein-like II"/>
    <property type="match status" value="1"/>
</dbReference>
<dbReference type="PANTHER" id="PTHR35936">
    <property type="entry name" value="MEMBRANE-BOUND LYTIC MUREIN TRANSGLYCOSYLASE F"/>
    <property type="match status" value="1"/>
</dbReference>
<gene>
    <name evidence="3" type="ORF">WG219_17215</name>
</gene>
<evidence type="ECO:0000313" key="3">
    <source>
        <dbReference type="EMBL" id="WXL25027.1"/>
    </source>
</evidence>
<comment type="similarity">
    <text evidence="1">Belongs to the bacterial solute-binding protein 3 family.</text>
</comment>
<evidence type="ECO:0000313" key="4">
    <source>
        <dbReference type="Proteomes" id="UP001476583"/>
    </source>
</evidence>
<dbReference type="EMBL" id="CP148074">
    <property type="protein sequence ID" value="WXL25027.1"/>
    <property type="molecule type" value="Genomic_DNA"/>
</dbReference>
<protein>
    <submittedName>
        <fullName evidence="3">Transporter substrate-binding domain-containing protein</fullName>
    </submittedName>
</protein>
<dbReference type="Gene3D" id="3.40.190.10">
    <property type="entry name" value="Periplasmic binding protein-like II"/>
    <property type="match status" value="2"/>
</dbReference>
<keyword evidence="2" id="KW-0732">Signal</keyword>
<proteinExistence type="inferred from homology"/>
<sequence length="246" mass="27900">MRLITCLTLAALLICNAQADETRQSKPLVHVGYYEFAPYTYTDSDNLPRGSLIEITVRLLERAGYQAEFRSYPNARLYQGLHDGTIHIWPGAAGKADLKDLTLESRSMLGEVPLNLYFRPETARPNLPEGLKDKRLIVLNGYTYWSPVSHWLDDPQLNIQQLKTNSHASALAMLLHKRGDYLLDYKAPIELERKNMNIADLKHIQLQFIQSKLVISKKAPNAETLLDDLDQAYDALTAEGVELNLH</sequence>
<name>A0ABZ2REH2_ECTME</name>
<feature type="signal peptide" evidence="2">
    <location>
        <begin position="1"/>
        <end position="19"/>
    </location>
</feature>
<evidence type="ECO:0000256" key="1">
    <source>
        <dbReference type="ARBA" id="ARBA00010333"/>
    </source>
</evidence>
<dbReference type="PANTHER" id="PTHR35936:SF6">
    <property type="entry name" value="AMINO ACID ABC TRANSPORTER SUBSTRATE-BINDING PAAT FAMILY PROTEIN"/>
    <property type="match status" value="1"/>
</dbReference>